<dbReference type="Proteomes" id="UP000189933">
    <property type="component" value="Unassembled WGS sequence"/>
</dbReference>
<dbReference type="InterPro" id="IPR002034">
    <property type="entry name" value="AIPM/Hcit_synth_CS"/>
</dbReference>
<dbReference type="Pfam" id="PF22617">
    <property type="entry name" value="HCS_D2"/>
    <property type="match status" value="1"/>
</dbReference>
<keyword evidence="4" id="KW-0412">Isoleucine biosynthesis</keyword>
<dbReference type="PROSITE" id="PS00815">
    <property type="entry name" value="AIPM_HOMOCIT_SYNTH_1"/>
    <property type="match status" value="1"/>
</dbReference>
<dbReference type="Pfam" id="PF00682">
    <property type="entry name" value="HMGL-like"/>
    <property type="match status" value="1"/>
</dbReference>
<dbReference type="Gene3D" id="1.10.238.260">
    <property type="match status" value="1"/>
</dbReference>
<feature type="domain" description="Pyruvate carboxyltransferase" evidence="10">
    <location>
        <begin position="3"/>
        <end position="265"/>
    </location>
</feature>
<dbReference type="InterPro" id="IPR036230">
    <property type="entry name" value="LeuA_allosteric_dom_sf"/>
</dbReference>
<dbReference type="EC" id="2.3.3.21" evidence="8"/>
<comment type="pathway">
    <text evidence="1">Amino-acid biosynthesis; L-isoleucine biosynthesis; 2-oxobutanoate from pyruvate: step 1/3.</text>
</comment>
<evidence type="ECO:0000313" key="11">
    <source>
        <dbReference type="EMBL" id="SJZ50631.1"/>
    </source>
</evidence>
<dbReference type="InterPro" id="IPR013709">
    <property type="entry name" value="2-isopropylmalate_synth_dimer"/>
</dbReference>
<dbReference type="UniPathway" id="UPA00047">
    <property type="reaction ID" value="UER00066"/>
</dbReference>
<evidence type="ECO:0000256" key="9">
    <source>
        <dbReference type="RuleBase" id="RU003523"/>
    </source>
</evidence>
<dbReference type="SMART" id="SM00917">
    <property type="entry name" value="LeuA_dimer"/>
    <property type="match status" value="1"/>
</dbReference>
<keyword evidence="3" id="KW-0028">Amino-acid biosynthesis</keyword>
<comment type="similarity">
    <text evidence="2 9">Belongs to the alpha-IPM synthase/homocitrate synthase family.</text>
</comment>
<name>A0A1T4L7Y7_9FIRM</name>
<evidence type="ECO:0000313" key="12">
    <source>
        <dbReference type="Proteomes" id="UP000189933"/>
    </source>
</evidence>
<protein>
    <recommendedName>
        <fullName evidence="8">Citramalate synthase</fullName>
        <ecNumber evidence="8">2.3.3.21</ecNumber>
    </recommendedName>
</protein>
<dbReference type="SUPFAM" id="SSF51569">
    <property type="entry name" value="Aldolase"/>
    <property type="match status" value="1"/>
</dbReference>
<dbReference type="GO" id="GO:0009097">
    <property type="term" value="P:isoleucine biosynthetic process"/>
    <property type="evidence" value="ECO:0007669"/>
    <property type="project" value="UniProtKB-UniRule"/>
</dbReference>
<comment type="catalytic activity">
    <reaction evidence="7">
        <text>pyruvate + acetyl-CoA + H2O = (3R)-citramalate + CoA + H(+)</text>
        <dbReference type="Rhea" id="RHEA:19045"/>
        <dbReference type="ChEBI" id="CHEBI:15361"/>
        <dbReference type="ChEBI" id="CHEBI:15377"/>
        <dbReference type="ChEBI" id="CHEBI:15378"/>
        <dbReference type="ChEBI" id="CHEBI:30934"/>
        <dbReference type="ChEBI" id="CHEBI:57287"/>
        <dbReference type="ChEBI" id="CHEBI:57288"/>
        <dbReference type="EC" id="2.3.3.21"/>
    </reaction>
</comment>
<dbReference type="RefSeq" id="WP_242946587.1">
    <property type="nucleotide sequence ID" value="NZ_FUXM01000001.1"/>
</dbReference>
<dbReference type="AlphaFoldDB" id="A0A1T4L7Y7"/>
<dbReference type="InterPro" id="IPR013785">
    <property type="entry name" value="Aldolase_TIM"/>
</dbReference>
<evidence type="ECO:0000256" key="4">
    <source>
        <dbReference type="ARBA" id="ARBA00022624"/>
    </source>
</evidence>
<keyword evidence="12" id="KW-1185">Reference proteome</keyword>
<gene>
    <name evidence="11" type="ORF">SAMN02745885_00063</name>
</gene>
<evidence type="ECO:0000256" key="2">
    <source>
        <dbReference type="ARBA" id="ARBA00006154"/>
    </source>
</evidence>
<sequence>MAVKIYDTTLRDGTQGEGISFSVDDKLKIAGRLVQMGFHWVEGGWPGSNPKDMEFFQRAREQEWARSHLTAFSSTCRVGQRPETDVIIQALLEAGTYWVTVFGKSWDLHVTEALNTTLDENLRIIRETIAYLVQQGRQVIFDAEHFFDGYKANPDYARAVLAAARDGGASWLVLCDTNGGSLPWEVQEITRQIGQEFALPLGIHCHNDGELAVANSLAAVQGGATMVQGTINGFGERCGNANLCSILPNLTFKMAAETIPREQLAHLTELSRYVSELANLHHPNNLPFVGKSAFAHKGGIHVSAILKNPGTYEHLNPELVGNERRVLVSELSGASNIVYKAEELGLDLDNISAEARAILQEIKELEHQGFQFEGAEGTLELMLRRAFENYQYPFNLVAFRVINEKREGERFHSEAVIKLQVGDEIIHTAAEGNGPVNALDRCLRKALEGVYPAIREMQLSDYKVRVLNEKAGTEANVRVLIETTDGHDSWNTVGVSENIIEASWQALVDSLAYGLLKRKKTSGPQE</sequence>
<dbReference type="PANTHER" id="PTHR43538">
    <property type="entry name" value="ALPHA-IPM SYNTHASE/HOMOCITRATE SYNTHASE"/>
    <property type="match status" value="1"/>
</dbReference>
<dbReference type="EMBL" id="FUXM01000001">
    <property type="protein sequence ID" value="SJZ50631.1"/>
    <property type="molecule type" value="Genomic_DNA"/>
</dbReference>
<evidence type="ECO:0000256" key="6">
    <source>
        <dbReference type="ARBA" id="ARBA00023304"/>
    </source>
</evidence>
<organism evidence="11 12">
    <name type="scientific">Carboxydocella sporoproducens DSM 16521</name>
    <dbReference type="NCBI Taxonomy" id="1121270"/>
    <lineage>
        <taxon>Bacteria</taxon>
        <taxon>Bacillati</taxon>
        <taxon>Bacillota</taxon>
        <taxon>Clostridia</taxon>
        <taxon>Eubacteriales</taxon>
        <taxon>Clostridiales Family XVI. Incertae Sedis</taxon>
        <taxon>Carboxydocella</taxon>
    </lineage>
</organism>
<keyword evidence="6" id="KW-0100">Branched-chain amino acid biosynthesis</keyword>
<dbReference type="PROSITE" id="PS50991">
    <property type="entry name" value="PYR_CT"/>
    <property type="match status" value="1"/>
</dbReference>
<dbReference type="InterPro" id="IPR005675">
    <property type="entry name" value="Citramal_synthase"/>
</dbReference>
<evidence type="ECO:0000256" key="7">
    <source>
        <dbReference type="ARBA" id="ARBA00048263"/>
    </source>
</evidence>
<dbReference type="SUPFAM" id="SSF110921">
    <property type="entry name" value="2-isopropylmalate synthase LeuA, allosteric (dimerisation) domain"/>
    <property type="match status" value="1"/>
</dbReference>
<reference evidence="12" key="1">
    <citation type="submission" date="2017-02" db="EMBL/GenBank/DDBJ databases">
        <authorList>
            <person name="Varghese N."/>
            <person name="Submissions S."/>
        </authorList>
    </citation>
    <scope>NUCLEOTIDE SEQUENCE [LARGE SCALE GENOMIC DNA]</scope>
    <source>
        <strain evidence="12">DSM 16521</strain>
    </source>
</reference>
<dbReference type="Gene3D" id="3.30.160.270">
    <property type="match status" value="1"/>
</dbReference>
<proteinExistence type="inferred from homology"/>
<dbReference type="GO" id="GO:0003852">
    <property type="term" value="F:2-isopropylmalate synthase activity"/>
    <property type="evidence" value="ECO:0007669"/>
    <property type="project" value="InterPro"/>
</dbReference>
<dbReference type="GO" id="GO:0043714">
    <property type="term" value="F:(R)-citramalate synthase activity"/>
    <property type="evidence" value="ECO:0007669"/>
    <property type="project" value="UniProtKB-UniRule"/>
</dbReference>
<dbReference type="PANTHER" id="PTHR43538:SF1">
    <property type="entry name" value="(R)-CITRAMALATE SYNTHASE"/>
    <property type="match status" value="1"/>
</dbReference>
<evidence type="ECO:0000256" key="5">
    <source>
        <dbReference type="ARBA" id="ARBA00022679"/>
    </source>
</evidence>
<accession>A0A1T4L7Y7</accession>
<keyword evidence="5 9" id="KW-0808">Transferase</keyword>
<dbReference type="Pfam" id="PF08502">
    <property type="entry name" value="LeuA_dimer"/>
    <property type="match status" value="1"/>
</dbReference>
<evidence type="ECO:0000256" key="1">
    <source>
        <dbReference type="ARBA" id="ARBA00004743"/>
    </source>
</evidence>
<evidence type="ECO:0000256" key="3">
    <source>
        <dbReference type="ARBA" id="ARBA00022605"/>
    </source>
</evidence>
<evidence type="ECO:0000259" key="10">
    <source>
        <dbReference type="PROSITE" id="PS50991"/>
    </source>
</evidence>
<dbReference type="InterPro" id="IPR054691">
    <property type="entry name" value="LeuA/HCS_post-cat"/>
</dbReference>
<dbReference type="GO" id="GO:0009098">
    <property type="term" value="P:L-leucine biosynthetic process"/>
    <property type="evidence" value="ECO:0007669"/>
    <property type="project" value="InterPro"/>
</dbReference>
<dbReference type="NCBIfam" id="TIGR00977">
    <property type="entry name" value="citramal_synth"/>
    <property type="match status" value="1"/>
</dbReference>
<dbReference type="CDD" id="cd07941">
    <property type="entry name" value="DRE_TIM_LeuA3"/>
    <property type="match status" value="1"/>
</dbReference>
<dbReference type="InterPro" id="IPR000891">
    <property type="entry name" value="PYR_CT"/>
</dbReference>
<dbReference type="Gene3D" id="3.20.20.70">
    <property type="entry name" value="Aldolase class I"/>
    <property type="match status" value="1"/>
</dbReference>
<evidence type="ECO:0000256" key="8">
    <source>
        <dbReference type="NCBIfam" id="TIGR00977"/>
    </source>
</evidence>